<feature type="compositionally biased region" description="Low complexity" evidence="2">
    <location>
        <begin position="239"/>
        <end position="248"/>
    </location>
</feature>
<evidence type="ECO:0000256" key="1">
    <source>
        <dbReference type="ARBA" id="ARBA00023157"/>
    </source>
</evidence>
<evidence type="ECO:0000259" key="4">
    <source>
        <dbReference type="Pfam" id="PF00061"/>
    </source>
</evidence>
<dbReference type="GO" id="GO:0006950">
    <property type="term" value="P:response to stress"/>
    <property type="evidence" value="ECO:0007669"/>
    <property type="project" value="UniProtKB-ARBA"/>
</dbReference>
<dbReference type="PRINTS" id="PR01273">
    <property type="entry name" value="INVTBRTCOLOR"/>
</dbReference>
<protein>
    <recommendedName>
        <fullName evidence="4">Lipocalin/cytosolic fatty-acid binding domain-containing protein</fullName>
    </recommendedName>
</protein>
<feature type="domain" description="Lipocalin/cytosolic fatty-acid binding" evidence="4">
    <location>
        <begin position="40"/>
        <end position="181"/>
    </location>
</feature>
<dbReference type="AlphaFoldDB" id="A0ABD1EEJ8"/>
<dbReference type="FunFam" id="2.40.128.20:FF:000026">
    <property type="entry name" value="Apolipoprotein D-like Protein"/>
    <property type="match status" value="1"/>
</dbReference>
<dbReference type="Proteomes" id="UP001566132">
    <property type="component" value="Unassembled WGS sequence"/>
</dbReference>
<evidence type="ECO:0000256" key="3">
    <source>
        <dbReference type="SAM" id="SignalP"/>
    </source>
</evidence>
<keyword evidence="1" id="KW-1015">Disulfide bond</keyword>
<feature type="region of interest" description="Disordered" evidence="2">
    <location>
        <begin position="275"/>
        <end position="311"/>
    </location>
</feature>
<organism evidence="5 6">
    <name type="scientific">Hypothenemus hampei</name>
    <name type="common">Coffee berry borer</name>
    <dbReference type="NCBI Taxonomy" id="57062"/>
    <lineage>
        <taxon>Eukaryota</taxon>
        <taxon>Metazoa</taxon>
        <taxon>Ecdysozoa</taxon>
        <taxon>Arthropoda</taxon>
        <taxon>Hexapoda</taxon>
        <taxon>Insecta</taxon>
        <taxon>Pterygota</taxon>
        <taxon>Neoptera</taxon>
        <taxon>Endopterygota</taxon>
        <taxon>Coleoptera</taxon>
        <taxon>Polyphaga</taxon>
        <taxon>Cucujiformia</taxon>
        <taxon>Curculionidae</taxon>
        <taxon>Scolytinae</taxon>
        <taxon>Hypothenemus</taxon>
    </lineage>
</organism>
<accession>A0ABD1EEJ8</accession>
<keyword evidence="3" id="KW-0732">Signal</keyword>
<name>A0ABD1EEJ8_HYPHA</name>
<gene>
    <name evidence="5" type="ORF">ABEB36_011132</name>
</gene>
<dbReference type="PANTHER" id="PTHR10612:SF34">
    <property type="entry name" value="APOLIPOPROTEIN D"/>
    <property type="match status" value="1"/>
</dbReference>
<feature type="compositionally biased region" description="Basic and acidic residues" evidence="2">
    <location>
        <begin position="249"/>
        <end position="261"/>
    </location>
</feature>
<keyword evidence="6" id="KW-1185">Reference proteome</keyword>
<proteinExistence type="predicted"/>
<feature type="region of interest" description="Disordered" evidence="2">
    <location>
        <begin position="229"/>
        <end position="263"/>
    </location>
</feature>
<dbReference type="InterPro" id="IPR003057">
    <property type="entry name" value="Invtbrt_color"/>
</dbReference>
<sequence>MYRVYFLLSLITLSGAQIPSFGFCPDYLPMAHFDMNSFFGKWYEAERYFQFSEVASRCVVTDYAVGPNGKIYVSNEVTNRFTGVKRVIGGNLDLTGKKTEGRLIVKYDTTPISTTSTLTILETDYDNYAVIWSCSGLGPINAQSAWLMTRERIPDTTTLQKAYGVLDKLKISRTFFVKTDQEGCAIAASDLNAALGIASTSTNVDQTEGETSRNRVQIKAQPIAELLLSREEGKSEQNEVQTTTQETVSLKEEAQNDKDSEAEAVVRQISSDGDIQILSLKSTSEDTKQVSTDTQATPNDISSSEPVEKSQ</sequence>
<feature type="chain" id="PRO_5044834270" description="Lipocalin/cytosolic fatty-acid binding domain-containing protein" evidence="3">
    <location>
        <begin position="17"/>
        <end position="311"/>
    </location>
</feature>
<dbReference type="Pfam" id="PF00061">
    <property type="entry name" value="Lipocalin"/>
    <property type="match status" value="1"/>
</dbReference>
<reference evidence="5 6" key="1">
    <citation type="submission" date="2024-05" db="EMBL/GenBank/DDBJ databases">
        <title>Genetic variation in Jamaican populations of the coffee berry borer (Hypothenemus hampei).</title>
        <authorList>
            <person name="Errbii M."/>
            <person name="Myrie A."/>
        </authorList>
    </citation>
    <scope>NUCLEOTIDE SEQUENCE [LARGE SCALE GENOMIC DNA]</scope>
    <source>
        <strain evidence="5">JA-Hopewell-2020-01-JO</strain>
        <tissue evidence="5">Whole body</tissue>
    </source>
</reference>
<comment type="caution">
    <text evidence="5">The sequence shown here is derived from an EMBL/GenBank/DDBJ whole genome shotgun (WGS) entry which is preliminary data.</text>
</comment>
<dbReference type="EMBL" id="JBDJPC010000008">
    <property type="protein sequence ID" value="KAL1492980.1"/>
    <property type="molecule type" value="Genomic_DNA"/>
</dbReference>
<feature type="compositionally biased region" description="Polar residues" evidence="2">
    <location>
        <begin position="289"/>
        <end position="305"/>
    </location>
</feature>
<dbReference type="InterPro" id="IPR012674">
    <property type="entry name" value="Calycin"/>
</dbReference>
<evidence type="ECO:0000313" key="6">
    <source>
        <dbReference type="Proteomes" id="UP001566132"/>
    </source>
</evidence>
<evidence type="ECO:0000313" key="5">
    <source>
        <dbReference type="EMBL" id="KAL1492980.1"/>
    </source>
</evidence>
<feature type="signal peptide" evidence="3">
    <location>
        <begin position="1"/>
        <end position="16"/>
    </location>
</feature>
<dbReference type="SUPFAM" id="SSF50814">
    <property type="entry name" value="Lipocalins"/>
    <property type="match status" value="1"/>
</dbReference>
<dbReference type="PANTHER" id="PTHR10612">
    <property type="entry name" value="APOLIPOPROTEIN D"/>
    <property type="match status" value="1"/>
</dbReference>
<dbReference type="InterPro" id="IPR000566">
    <property type="entry name" value="Lipocln_cytosolic_FA-bd_dom"/>
</dbReference>
<dbReference type="Gene3D" id="2.40.128.20">
    <property type="match status" value="1"/>
</dbReference>
<evidence type="ECO:0000256" key="2">
    <source>
        <dbReference type="SAM" id="MobiDB-lite"/>
    </source>
</evidence>